<name>A0AAU8AMQ8_9RHOB</name>
<keyword evidence="2" id="KW-0813">Transport</keyword>
<dbReference type="InterPro" id="IPR020846">
    <property type="entry name" value="MFS_dom"/>
</dbReference>
<feature type="transmembrane region" description="Helical" evidence="8">
    <location>
        <begin position="239"/>
        <end position="258"/>
    </location>
</feature>
<protein>
    <submittedName>
        <fullName evidence="10">MFS transporter</fullName>
    </submittedName>
</protein>
<dbReference type="GO" id="GO:0022857">
    <property type="term" value="F:transmembrane transporter activity"/>
    <property type="evidence" value="ECO:0007669"/>
    <property type="project" value="InterPro"/>
</dbReference>
<evidence type="ECO:0000256" key="4">
    <source>
        <dbReference type="ARBA" id="ARBA00022692"/>
    </source>
</evidence>
<dbReference type="AlphaFoldDB" id="A0AAU8AMQ8"/>
<dbReference type="PANTHER" id="PTHR42718">
    <property type="entry name" value="MAJOR FACILITATOR SUPERFAMILY MULTIDRUG TRANSPORTER MFSC"/>
    <property type="match status" value="1"/>
</dbReference>
<evidence type="ECO:0000313" key="10">
    <source>
        <dbReference type="EMBL" id="XCC95871.1"/>
    </source>
</evidence>
<feature type="transmembrane region" description="Helical" evidence="8">
    <location>
        <begin position="445"/>
        <end position="464"/>
    </location>
</feature>
<evidence type="ECO:0000256" key="1">
    <source>
        <dbReference type="ARBA" id="ARBA00004651"/>
    </source>
</evidence>
<dbReference type="Pfam" id="PF07690">
    <property type="entry name" value="MFS_1"/>
    <property type="match status" value="2"/>
</dbReference>
<keyword evidence="6 8" id="KW-0472">Membrane</keyword>
<organism evidence="10">
    <name type="scientific">Alloyangia sp. H15</name>
    <dbReference type="NCBI Taxonomy" id="3029062"/>
    <lineage>
        <taxon>Bacteria</taxon>
        <taxon>Pseudomonadati</taxon>
        <taxon>Pseudomonadota</taxon>
        <taxon>Alphaproteobacteria</taxon>
        <taxon>Rhodobacterales</taxon>
        <taxon>Roseobacteraceae</taxon>
        <taxon>Alloyangia</taxon>
    </lineage>
</organism>
<feature type="domain" description="Major facilitator superfamily (MFS) profile" evidence="9">
    <location>
        <begin position="27"/>
        <end position="471"/>
    </location>
</feature>
<gene>
    <name evidence="10" type="ORF">PVT71_14310</name>
</gene>
<evidence type="ECO:0000256" key="2">
    <source>
        <dbReference type="ARBA" id="ARBA00022448"/>
    </source>
</evidence>
<evidence type="ECO:0000256" key="7">
    <source>
        <dbReference type="SAM" id="MobiDB-lite"/>
    </source>
</evidence>
<keyword evidence="4 8" id="KW-0812">Transmembrane</keyword>
<dbReference type="EMBL" id="CP123385">
    <property type="protein sequence ID" value="XCC95871.1"/>
    <property type="molecule type" value="Genomic_DNA"/>
</dbReference>
<dbReference type="SUPFAM" id="SSF103473">
    <property type="entry name" value="MFS general substrate transporter"/>
    <property type="match status" value="1"/>
</dbReference>
<dbReference type="Gene3D" id="1.20.1720.10">
    <property type="entry name" value="Multidrug resistance protein D"/>
    <property type="match status" value="1"/>
</dbReference>
<feature type="transmembrane region" description="Helical" evidence="8">
    <location>
        <begin position="346"/>
        <end position="364"/>
    </location>
</feature>
<feature type="compositionally biased region" description="Basic and acidic residues" evidence="7">
    <location>
        <begin position="496"/>
        <end position="511"/>
    </location>
</feature>
<accession>A0AAU8AMQ8</accession>
<dbReference type="InterPro" id="IPR011701">
    <property type="entry name" value="MFS"/>
</dbReference>
<keyword evidence="5 8" id="KW-1133">Transmembrane helix</keyword>
<keyword evidence="3" id="KW-1003">Cell membrane</keyword>
<dbReference type="InterPro" id="IPR036259">
    <property type="entry name" value="MFS_trans_sf"/>
</dbReference>
<feature type="transmembrane region" description="Helical" evidence="8">
    <location>
        <begin position="270"/>
        <end position="294"/>
    </location>
</feature>
<dbReference type="Gene3D" id="1.20.1250.20">
    <property type="entry name" value="MFS general substrate transporter like domains"/>
    <property type="match status" value="1"/>
</dbReference>
<feature type="transmembrane region" description="Helical" evidence="8">
    <location>
        <begin position="93"/>
        <end position="111"/>
    </location>
</feature>
<evidence type="ECO:0000256" key="3">
    <source>
        <dbReference type="ARBA" id="ARBA00022475"/>
    </source>
</evidence>
<feature type="transmembrane region" description="Helical" evidence="8">
    <location>
        <begin position="155"/>
        <end position="177"/>
    </location>
</feature>
<dbReference type="PANTHER" id="PTHR42718:SF46">
    <property type="entry name" value="BLR6921 PROTEIN"/>
    <property type="match status" value="1"/>
</dbReference>
<comment type="subcellular location">
    <subcellularLocation>
        <location evidence="1">Cell membrane</location>
        <topology evidence="1">Multi-pass membrane protein</topology>
    </subcellularLocation>
</comment>
<feature type="transmembrane region" description="Helical" evidence="8">
    <location>
        <begin position="370"/>
        <end position="391"/>
    </location>
</feature>
<dbReference type="PROSITE" id="PS50850">
    <property type="entry name" value="MFS"/>
    <property type="match status" value="1"/>
</dbReference>
<reference evidence="10" key="1">
    <citation type="submission" date="2023-02" db="EMBL/GenBank/DDBJ databases">
        <title>Description and genomic characterization of Salipiger bruguierae sp. nov., isolated from the sediment of mangrove plant Bruguiera sexangula.</title>
        <authorList>
            <person name="Long M."/>
        </authorList>
    </citation>
    <scope>NUCLEOTIDE SEQUENCE</scope>
    <source>
        <strain evidence="10">H15</strain>
    </source>
</reference>
<sequence length="511" mass="54194">MKDTLTHAPLDDPHAVPTRSEAHRIAIAFTVALAFLMQGVDTTLLTIAIPRIAGDLQRSPLSLHLLVTAYLLSLAVFMPVSGWFADRFGARRVFCGAVGLFTLGSVLAAFMPTPEAMVPCRVLQGFGGALMTPVGRMIVLRAFGPDRTLDGMTWLTVPVLIGPLIGPLVGAALIEFYHWRLLFFVNLPICLGAVAGTLWLVPPLPALPKAEVERFDLAGFALAGLALVLFQLGLEAISLWGAVGLALLPLSVLVFALYRRHAQRVAHPALVLSLFSGQSFRVGVIAGGIGRVGLNSTVFLLPLFLQLAMGFRPLHAGLLSAIGALGSLVSKPLLKRLITRHGYRPVLIALTLTGSLTLAAFAPVTPGWPVWVIVALVVVSGAIRTLFFNAVNTLTYDHLQPRQLSRAVATAGVFQQLTMGLGISVAAMLLHLLQGEAAALEPEHFHAAYLLMALVPLFALPSLARLVPGPARASAPLRKTTPPAENKSIGGARALADTDPKLAGRRGDTPA</sequence>
<feature type="transmembrane region" description="Helical" evidence="8">
    <location>
        <begin position="61"/>
        <end position="81"/>
    </location>
</feature>
<feature type="transmembrane region" description="Helical" evidence="8">
    <location>
        <begin position="412"/>
        <end position="433"/>
    </location>
</feature>
<feature type="transmembrane region" description="Helical" evidence="8">
    <location>
        <begin position="25"/>
        <end position="49"/>
    </location>
</feature>
<evidence type="ECO:0000259" key="9">
    <source>
        <dbReference type="PROSITE" id="PS50850"/>
    </source>
</evidence>
<feature type="transmembrane region" description="Helical" evidence="8">
    <location>
        <begin position="183"/>
        <end position="202"/>
    </location>
</feature>
<evidence type="ECO:0000256" key="6">
    <source>
        <dbReference type="ARBA" id="ARBA00023136"/>
    </source>
</evidence>
<dbReference type="GO" id="GO:0005886">
    <property type="term" value="C:plasma membrane"/>
    <property type="evidence" value="ECO:0007669"/>
    <property type="project" value="UniProtKB-SubCell"/>
</dbReference>
<proteinExistence type="predicted"/>
<evidence type="ECO:0000256" key="8">
    <source>
        <dbReference type="SAM" id="Phobius"/>
    </source>
</evidence>
<feature type="transmembrane region" description="Helical" evidence="8">
    <location>
        <begin position="314"/>
        <end position="334"/>
    </location>
</feature>
<feature type="region of interest" description="Disordered" evidence="7">
    <location>
        <begin position="474"/>
        <end position="511"/>
    </location>
</feature>
<evidence type="ECO:0000256" key="5">
    <source>
        <dbReference type="ARBA" id="ARBA00022989"/>
    </source>
</evidence>
<dbReference type="RefSeq" id="WP_353474738.1">
    <property type="nucleotide sequence ID" value="NZ_CP123385.1"/>
</dbReference>